<keyword evidence="4" id="KW-0808">Transferase</keyword>
<dbReference type="SUPFAM" id="SSF47384">
    <property type="entry name" value="Homodimeric domain of signal transducing histidine kinase"/>
    <property type="match status" value="1"/>
</dbReference>
<dbReference type="STRING" id="91360.SAMN05660330_02526"/>
<dbReference type="InterPro" id="IPR036890">
    <property type="entry name" value="HATPase_C_sf"/>
</dbReference>
<dbReference type="PROSITE" id="PS50110">
    <property type="entry name" value="RESPONSE_REGULATORY"/>
    <property type="match status" value="1"/>
</dbReference>
<reference evidence="15 16" key="1">
    <citation type="submission" date="2016-10" db="EMBL/GenBank/DDBJ databases">
        <authorList>
            <person name="de Groot N.N."/>
        </authorList>
    </citation>
    <scope>NUCLEOTIDE SEQUENCE [LARGE SCALE GENOMIC DNA]</scope>
    <source>
        <strain evidence="15 16">DSM 12130</strain>
    </source>
</reference>
<evidence type="ECO:0000313" key="16">
    <source>
        <dbReference type="Proteomes" id="UP000199073"/>
    </source>
</evidence>
<name>A0A1H0S3X6_9BACT</name>
<feature type="modified residue" description="4-aspartylphosphate" evidence="11">
    <location>
        <position position="675"/>
    </location>
</feature>
<dbReference type="InterPro" id="IPR036097">
    <property type="entry name" value="HisK_dim/P_sf"/>
</dbReference>
<dbReference type="SUPFAM" id="SSF55874">
    <property type="entry name" value="ATPase domain of HSP90 chaperone/DNA topoisomerase II/histidine kinase"/>
    <property type="match status" value="1"/>
</dbReference>
<accession>A0A1H0S3X6</accession>
<evidence type="ECO:0000259" key="14">
    <source>
        <dbReference type="PROSITE" id="PS50110"/>
    </source>
</evidence>
<comment type="catalytic activity">
    <reaction evidence="1">
        <text>ATP + protein L-histidine = ADP + protein N-phospho-L-histidine.</text>
        <dbReference type="EC" id="2.7.13.3"/>
    </reaction>
</comment>
<dbReference type="InterPro" id="IPR003661">
    <property type="entry name" value="HisK_dim/P_dom"/>
</dbReference>
<keyword evidence="8" id="KW-0902">Two-component regulatory system</keyword>
<dbReference type="Pfam" id="PF00512">
    <property type="entry name" value="HisKA"/>
    <property type="match status" value="1"/>
</dbReference>
<dbReference type="RefSeq" id="WP_092223361.1">
    <property type="nucleotide sequence ID" value="NZ_FNJI01000017.1"/>
</dbReference>
<evidence type="ECO:0000256" key="10">
    <source>
        <dbReference type="ARBA" id="ARBA00068150"/>
    </source>
</evidence>
<dbReference type="Pfam" id="PF02518">
    <property type="entry name" value="HATPase_c"/>
    <property type="match status" value="1"/>
</dbReference>
<dbReference type="InterPro" id="IPR005467">
    <property type="entry name" value="His_kinase_dom"/>
</dbReference>
<keyword evidence="5" id="KW-0547">Nucleotide-binding</keyword>
<evidence type="ECO:0000256" key="8">
    <source>
        <dbReference type="ARBA" id="ARBA00023012"/>
    </source>
</evidence>
<dbReference type="SMART" id="SM00387">
    <property type="entry name" value="HATPase_c"/>
    <property type="match status" value="1"/>
</dbReference>
<dbReference type="Pfam" id="PF00072">
    <property type="entry name" value="Response_reg"/>
    <property type="match status" value="1"/>
</dbReference>
<dbReference type="Pfam" id="PF13185">
    <property type="entry name" value="GAF_2"/>
    <property type="match status" value="1"/>
</dbReference>
<evidence type="ECO:0000256" key="7">
    <source>
        <dbReference type="ARBA" id="ARBA00022840"/>
    </source>
</evidence>
<gene>
    <name evidence="15" type="ORF">SAMN05660330_02526</name>
</gene>
<evidence type="ECO:0000256" key="1">
    <source>
        <dbReference type="ARBA" id="ARBA00000085"/>
    </source>
</evidence>
<dbReference type="SUPFAM" id="SSF52172">
    <property type="entry name" value="CheY-like"/>
    <property type="match status" value="1"/>
</dbReference>
<dbReference type="CDD" id="cd00082">
    <property type="entry name" value="HisKA"/>
    <property type="match status" value="1"/>
</dbReference>
<feature type="domain" description="Histidine kinase" evidence="13">
    <location>
        <begin position="375"/>
        <end position="599"/>
    </location>
</feature>
<evidence type="ECO:0000256" key="3">
    <source>
        <dbReference type="ARBA" id="ARBA00022553"/>
    </source>
</evidence>
<keyword evidence="7" id="KW-0067">ATP-binding</keyword>
<protein>
    <recommendedName>
        <fullName evidence="10">Sensory/regulatory protein RpfC</fullName>
        <ecNumber evidence="2">2.7.13.3</ecNumber>
    </recommendedName>
</protein>
<organism evidence="15 16">
    <name type="scientific">Desulforhopalus singaporensis</name>
    <dbReference type="NCBI Taxonomy" id="91360"/>
    <lineage>
        <taxon>Bacteria</taxon>
        <taxon>Pseudomonadati</taxon>
        <taxon>Thermodesulfobacteriota</taxon>
        <taxon>Desulfobulbia</taxon>
        <taxon>Desulfobulbales</taxon>
        <taxon>Desulfocapsaceae</taxon>
        <taxon>Desulforhopalus</taxon>
    </lineage>
</organism>
<comment type="subunit">
    <text evidence="9">At low DSF concentrations, interacts with RpfF.</text>
</comment>
<dbReference type="PANTHER" id="PTHR45339:SF1">
    <property type="entry name" value="HYBRID SIGNAL TRANSDUCTION HISTIDINE KINASE J"/>
    <property type="match status" value="1"/>
</dbReference>
<dbReference type="GO" id="GO:0005524">
    <property type="term" value="F:ATP binding"/>
    <property type="evidence" value="ECO:0007669"/>
    <property type="project" value="UniProtKB-KW"/>
</dbReference>
<dbReference type="Gene3D" id="1.10.287.130">
    <property type="match status" value="1"/>
</dbReference>
<dbReference type="Gene3D" id="3.30.450.40">
    <property type="match status" value="2"/>
</dbReference>
<evidence type="ECO:0000256" key="6">
    <source>
        <dbReference type="ARBA" id="ARBA00022777"/>
    </source>
</evidence>
<dbReference type="InterPro" id="IPR029016">
    <property type="entry name" value="GAF-like_dom_sf"/>
</dbReference>
<dbReference type="PROSITE" id="PS50109">
    <property type="entry name" value="HIS_KIN"/>
    <property type="match status" value="1"/>
</dbReference>
<evidence type="ECO:0000256" key="11">
    <source>
        <dbReference type="PROSITE-ProRule" id="PRU00169"/>
    </source>
</evidence>
<dbReference type="SMART" id="SM00388">
    <property type="entry name" value="HisKA"/>
    <property type="match status" value="1"/>
</dbReference>
<feature type="coiled-coil region" evidence="12">
    <location>
        <begin position="348"/>
        <end position="375"/>
    </location>
</feature>
<dbReference type="CDD" id="cd16922">
    <property type="entry name" value="HATPase_EvgS-ArcB-TorS-like"/>
    <property type="match status" value="1"/>
</dbReference>
<evidence type="ECO:0000256" key="2">
    <source>
        <dbReference type="ARBA" id="ARBA00012438"/>
    </source>
</evidence>
<dbReference type="PRINTS" id="PR00344">
    <property type="entry name" value="BCTRLSENSOR"/>
</dbReference>
<proteinExistence type="predicted"/>
<dbReference type="InterPro" id="IPR001789">
    <property type="entry name" value="Sig_transdc_resp-reg_receiver"/>
</dbReference>
<dbReference type="Proteomes" id="UP000199073">
    <property type="component" value="Unassembled WGS sequence"/>
</dbReference>
<evidence type="ECO:0000256" key="12">
    <source>
        <dbReference type="SAM" id="Coils"/>
    </source>
</evidence>
<dbReference type="PANTHER" id="PTHR45339">
    <property type="entry name" value="HYBRID SIGNAL TRANSDUCTION HISTIDINE KINASE J"/>
    <property type="match status" value="1"/>
</dbReference>
<dbReference type="FunFam" id="1.10.287.130:FF:000002">
    <property type="entry name" value="Two-component osmosensing histidine kinase"/>
    <property type="match status" value="1"/>
</dbReference>
<evidence type="ECO:0000259" key="13">
    <source>
        <dbReference type="PROSITE" id="PS50109"/>
    </source>
</evidence>
<dbReference type="AlphaFoldDB" id="A0A1H0S3X6"/>
<dbReference type="OrthoDB" id="174578at2"/>
<keyword evidence="12" id="KW-0175">Coiled coil</keyword>
<dbReference type="GO" id="GO:0000155">
    <property type="term" value="F:phosphorelay sensor kinase activity"/>
    <property type="evidence" value="ECO:0007669"/>
    <property type="project" value="InterPro"/>
</dbReference>
<feature type="domain" description="Response regulatory" evidence="14">
    <location>
        <begin position="626"/>
        <end position="744"/>
    </location>
</feature>
<keyword evidence="6 15" id="KW-0418">Kinase</keyword>
<dbReference type="SUPFAM" id="SSF55781">
    <property type="entry name" value="GAF domain-like"/>
    <property type="match status" value="2"/>
</dbReference>
<dbReference type="Gene3D" id="3.30.565.10">
    <property type="entry name" value="Histidine kinase-like ATPase, C-terminal domain"/>
    <property type="match status" value="1"/>
</dbReference>
<dbReference type="Pfam" id="PF01590">
    <property type="entry name" value="GAF"/>
    <property type="match status" value="1"/>
</dbReference>
<evidence type="ECO:0000256" key="5">
    <source>
        <dbReference type="ARBA" id="ARBA00022741"/>
    </source>
</evidence>
<dbReference type="SMART" id="SM00448">
    <property type="entry name" value="REC"/>
    <property type="match status" value="1"/>
</dbReference>
<evidence type="ECO:0000313" key="15">
    <source>
        <dbReference type="EMBL" id="SDP36473.1"/>
    </source>
</evidence>
<keyword evidence="3 11" id="KW-0597">Phosphoprotein</keyword>
<dbReference type="InterPro" id="IPR011006">
    <property type="entry name" value="CheY-like_superfamily"/>
</dbReference>
<dbReference type="InterPro" id="IPR004358">
    <property type="entry name" value="Sig_transdc_His_kin-like_C"/>
</dbReference>
<dbReference type="Gene3D" id="3.40.50.2300">
    <property type="match status" value="1"/>
</dbReference>
<dbReference type="EMBL" id="FNJI01000017">
    <property type="protein sequence ID" value="SDP36473.1"/>
    <property type="molecule type" value="Genomic_DNA"/>
</dbReference>
<keyword evidence="16" id="KW-1185">Reference proteome</keyword>
<evidence type="ECO:0000256" key="4">
    <source>
        <dbReference type="ARBA" id="ARBA00022679"/>
    </source>
</evidence>
<dbReference type="CDD" id="cd17546">
    <property type="entry name" value="REC_hyHK_CKI1_RcsC-like"/>
    <property type="match status" value="1"/>
</dbReference>
<dbReference type="InterPro" id="IPR003594">
    <property type="entry name" value="HATPase_dom"/>
</dbReference>
<sequence>MKTTSHDSIAIPTLPVLEVAKELTIGQRTTDTTEKLTSFLHTTIFKKLGPFATEIYFLTPGTDKFDTSWSKPHRNTTLSVPPCFLNSSEIVQHLIATEEPLQIHGDSRFQQMLHPTGNKSHLVVPISVHAKLAGIIYFGTPENVIFHKEYRNSIQTIAAIIGSRLQSLDTIQQLKQSMEDLEHSERIRSALNEISEQAHYSININSLYAKLHHIVSQLIHAPNFYIAILKNKPDGKYIYFPYFADDYDAHFQGMESKLDSEKMFLTGYLLKTRKPLLLTPDNYETICQTNNLYCQGTKPHSWLGAPFYIDHAVAGAVAVQSYDRVVYTEQDKELMTFVARHIGDALRRKHRVDELRTAKERAEEAEKNKSTFLANMSHEIRTPMNGILGLTDLLLQSDIPGHQRTYLEMVHSSANRLLKLINDILDFSKIDAGKTELATAPFNLKNLLEELREILTISAAKKNIELKINYEKNLPDQLLGDEDKLSQILMNLIGNGIKFTSKGEVTVTVEQSLNSTSNPDSINLCFQIADTGIGIPTNQIPNAFKPFNQLKTTRETKQSGTGLGLAIAAELVEIMGGKLQVESCRGIGSCFQFTVAFPVVSQKAGDDRQNNPKQADTTPLPATPLNILLVEDEHINRTLGVVMLEREGWTVSTANDGLEAMIKYDENKFDMILMDIQMPEMDGLETTRLIRKNERISGAHVPIIAMTAYAVKGDREKCLEAGMDGYISKPIIPDKLRHEIATVLARTG</sequence>
<evidence type="ECO:0000256" key="9">
    <source>
        <dbReference type="ARBA" id="ARBA00064003"/>
    </source>
</evidence>
<dbReference type="InterPro" id="IPR003018">
    <property type="entry name" value="GAF"/>
</dbReference>
<dbReference type="FunFam" id="3.30.565.10:FF:000010">
    <property type="entry name" value="Sensor histidine kinase RcsC"/>
    <property type="match status" value="1"/>
</dbReference>
<dbReference type="EC" id="2.7.13.3" evidence="2"/>